<dbReference type="EMBL" id="CP002551">
    <property type="protein sequence ID" value="ADZ08498.1"/>
    <property type="molecule type" value="Genomic_DNA"/>
</dbReference>
<dbReference type="InterPro" id="IPR018975">
    <property type="entry name" value="Pseudomurein-binding_repeat"/>
</dbReference>
<keyword evidence="3" id="KW-1185">Reference proteome</keyword>
<dbReference type="PROSITE" id="PS50990">
    <property type="entry name" value="PEPTIDASE_C39"/>
    <property type="match status" value="1"/>
</dbReference>
<dbReference type="KEGG" id="mel:Metbo_0246"/>
<dbReference type="AlphaFoldDB" id="F0T886"/>
<dbReference type="GO" id="GO:0006508">
    <property type="term" value="P:proteolysis"/>
    <property type="evidence" value="ECO:0007669"/>
    <property type="project" value="InterPro"/>
</dbReference>
<feature type="domain" description="Peptidase C39" evidence="1">
    <location>
        <begin position="133"/>
        <end position="274"/>
    </location>
</feature>
<dbReference type="Proteomes" id="UP000007490">
    <property type="component" value="Chromosome"/>
</dbReference>
<accession>F0T886</accession>
<dbReference type="GO" id="GO:0008233">
    <property type="term" value="F:peptidase activity"/>
    <property type="evidence" value="ECO:0007669"/>
    <property type="project" value="InterPro"/>
</dbReference>
<name>F0T886_METLA</name>
<dbReference type="OrthoDB" id="78164at2157"/>
<evidence type="ECO:0000313" key="3">
    <source>
        <dbReference type="Proteomes" id="UP000007490"/>
    </source>
</evidence>
<dbReference type="eggNOG" id="arCOG06761">
    <property type="taxonomic scope" value="Archaea"/>
</dbReference>
<dbReference type="RefSeq" id="WP_013643849.1">
    <property type="nucleotide sequence ID" value="NC_015216.1"/>
</dbReference>
<dbReference type="Gene3D" id="3.90.70.10">
    <property type="entry name" value="Cysteine proteinases"/>
    <property type="match status" value="1"/>
</dbReference>
<dbReference type="Pfam" id="PF13529">
    <property type="entry name" value="Peptidase_C39_2"/>
    <property type="match status" value="1"/>
</dbReference>
<organism evidence="2 3">
    <name type="scientific">Methanobacterium lacus (strain AL-21)</name>
    <dbReference type="NCBI Taxonomy" id="877455"/>
    <lineage>
        <taxon>Archaea</taxon>
        <taxon>Methanobacteriati</taxon>
        <taxon>Methanobacteriota</taxon>
        <taxon>Methanomada group</taxon>
        <taxon>Methanobacteria</taxon>
        <taxon>Methanobacteriales</taxon>
        <taxon>Methanobacteriaceae</taxon>
        <taxon>Methanobacterium</taxon>
    </lineage>
</organism>
<dbReference type="GO" id="GO:0005524">
    <property type="term" value="F:ATP binding"/>
    <property type="evidence" value="ECO:0007669"/>
    <property type="project" value="InterPro"/>
</dbReference>
<gene>
    <name evidence="2" type="ordered locus">Metbo_0246</name>
</gene>
<dbReference type="SMR" id="F0T886"/>
<evidence type="ECO:0000259" key="1">
    <source>
        <dbReference type="PROSITE" id="PS50990"/>
    </source>
</evidence>
<reference evidence="3" key="1">
    <citation type="submission" date="2011-02" db="EMBL/GenBank/DDBJ databases">
        <title>Complete sequence of Methanobacterium sp. AL-21.</title>
        <authorList>
            <consortium name="US DOE Joint Genome Institute"/>
            <person name="Lucas S."/>
            <person name="Copeland A."/>
            <person name="Lapidus A."/>
            <person name="Cheng J.-F."/>
            <person name="Goodwin L."/>
            <person name="Pitluck S."/>
            <person name="Chertkov O."/>
            <person name="Detter J.C."/>
            <person name="Han C."/>
            <person name="Tapia R."/>
            <person name="Land M."/>
            <person name="Hauser L."/>
            <person name="Kyrpides N."/>
            <person name="Ivanova N."/>
            <person name="Mikhailova N."/>
            <person name="Pagani I."/>
            <person name="Cadillo-Quiroz H."/>
            <person name="Imachi H."/>
            <person name="Zinder S."/>
            <person name="Liu W."/>
            <person name="Woyke T."/>
        </authorList>
    </citation>
    <scope>NUCLEOTIDE SEQUENCE [LARGE SCALE GENOMIC DNA]</scope>
    <source>
        <strain evidence="3">AL-21</strain>
    </source>
</reference>
<reference evidence="2 3" key="2">
    <citation type="journal article" date="2014" name="Int. J. Syst. Evol. Microbiol.">
        <title>Methanobacterium paludis sp. nov. and a novel strain of Methanobacterium lacus isolated from northern peatlands.</title>
        <authorList>
            <person name="Cadillo-Quiroz H."/>
            <person name="Brauer S.L."/>
            <person name="Goodson N."/>
            <person name="Yavitt J.B."/>
            <person name="Zinder S.H."/>
        </authorList>
    </citation>
    <scope>NUCLEOTIDE SEQUENCE [LARGE SCALE GENOMIC DNA]</scope>
    <source>
        <strain evidence="2 3">AL-21</strain>
    </source>
</reference>
<dbReference type="InterPro" id="IPR005074">
    <property type="entry name" value="Peptidase_C39"/>
</dbReference>
<proteinExistence type="predicted"/>
<dbReference type="GO" id="GO:0016020">
    <property type="term" value="C:membrane"/>
    <property type="evidence" value="ECO:0007669"/>
    <property type="project" value="InterPro"/>
</dbReference>
<evidence type="ECO:0000313" key="2">
    <source>
        <dbReference type="EMBL" id="ADZ08498.1"/>
    </source>
</evidence>
<dbReference type="HOGENOM" id="CLU_978643_0_0_2"/>
<dbReference type="InterPro" id="IPR039564">
    <property type="entry name" value="Peptidase_C39-like"/>
</dbReference>
<dbReference type="GeneID" id="10276678"/>
<sequence precursor="true">MLAVLMIFGLALVMNVGSVSAANTTNTTVQSHTTVQSTVTTSKNVTTTVKKTTTKKVATNSYGLTTAQIKDGLNRAQTFYNKNNRLPNYVSYGTTKIPIASFQKILTAYGLKIVVKTYANGWVTVKNLVYDHQDTSYTCGPSSLKMELSDYGLSLNEMTLASYSSSNSNVGTTHSGLINAVKKVNSIYGTKLSAWDSKFSSVGWAGLYKYISTNHPVILHIRSFLNPNTSGHYVVLMGLNMNSGLAKIADPSYGYRTLSFNALLTRMNWVVSTGRTTKPVIFVK</sequence>
<protein>
    <submittedName>
        <fullName evidence="2">Pseudomurein-binding repeat-containing protein</fullName>
    </submittedName>
</protein>
<dbReference type="Pfam" id="PF09373">
    <property type="entry name" value="PMBR"/>
    <property type="match status" value="1"/>
</dbReference>